<name>A0A9P8C8F1_9HELO</name>
<proteinExistence type="predicted"/>
<dbReference type="Gene3D" id="2.30.30.40">
    <property type="entry name" value="SH3 Domains"/>
    <property type="match status" value="1"/>
</dbReference>
<organism evidence="3 4">
    <name type="scientific">Amylocarpus encephaloides</name>
    <dbReference type="NCBI Taxonomy" id="45428"/>
    <lineage>
        <taxon>Eukaryota</taxon>
        <taxon>Fungi</taxon>
        <taxon>Dikarya</taxon>
        <taxon>Ascomycota</taxon>
        <taxon>Pezizomycotina</taxon>
        <taxon>Leotiomycetes</taxon>
        <taxon>Helotiales</taxon>
        <taxon>Helotiales incertae sedis</taxon>
        <taxon>Amylocarpus</taxon>
    </lineage>
</organism>
<feature type="compositionally biased region" description="Polar residues" evidence="1">
    <location>
        <begin position="448"/>
        <end position="458"/>
    </location>
</feature>
<sequence length="637" mass="66717">MRETLRRDLDRSSHLSTVDHAHSFDDVESQLHYNSPSGGARRRKDGSRSSKRKNGPWGVGLNTKTVALLSILATAPTAMAQSCISLSGSTECPAFSAASISTTDTTVTGYFPFLRFVSSTATFDQQLRSYVSTGYAQLKYQQLLGCDSVDLSNTTDLYARFTTSVICNAIVQNSRTPCALSNANSRPLCAATCADQAESEAIIIANSALCTNPSSDADTQIRADFTNCALPANSLSGTCIDGAVNEPNNCGFGNSTIGLCQYCGSGGQNSTDTCCYNSRAESRCVGVTLPTITAFMTFATSSSTSTPTGTSSSTSAASATGTGAAVTATNRGLSGGAIAGIVIGAVAGALLLGALIFLLITCLRRRRRHGSQGGSVFNQPSPARKGQSMAYNPVGTNTTPEGYEVLPGGRIARMSALEGHTESPPRDVAVVSAASGAGRTRRHESSSDEYSPISNNNGGVLRPPPTARRNGSLSSSSALGFDDPQSPHSGSGGDMSSPQGMASQQSEQLPFFKDYYSSDEIHPGDKVATLWAYQPRAGDEFALERGDMLKVVGIWDDGWATGTLIDENAEDWDAKRKAQRDSGVSNTSGPREDSPNVSGEIKAFPLVCVCLPDHWRKTIDGDGSTETGSTAPHGGNP</sequence>
<dbReference type="AlphaFoldDB" id="A0A9P8C8F1"/>
<dbReference type="CDD" id="cd00174">
    <property type="entry name" value="SH3"/>
    <property type="match status" value="1"/>
</dbReference>
<feature type="compositionally biased region" description="Polar residues" evidence="1">
    <location>
        <begin position="469"/>
        <end position="478"/>
    </location>
</feature>
<dbReference type="SUPFAM" id="SSF50044">
    <property type="entry name" value="SH3-domain"/>
    <property type="match status" value="1"/>
</dbReference>
<feature type="region of interest" description="Disordered" evidence="1">
    <location>
        <begin position="573"/>
        <end position="598"/>
    </location>
</feature>
<feature type="region of interest" description="Disordered" evidence="1">
    <location>
        <begin position="433"/>
        <end position="506"/>
    </location>
</feature>
<comment type="caution">
    <text evidence="3">The sequence shown here is derived from an EMBL/GenBank/DDBJ whole genome shotgun (WGS) entry which is preliminary data.</text>
</comment>
<dbReference type="PANTHER" id="PTHR16861:SF8">
    <property type="entry name" value="EXTRACELLULAR MEMBRANE PROTEIN CFEM DOMAIN-CONTAINING PROTEIN"/>
    <property type="match status" value="1"/>
</dbReference>
<evidence type="ECO:0000313" key="4">
    <source>
        <dbReference type="Proteomes" id="UP000824998"/>
    </source>
</evidence>
<dbReference type="Proteomes" id="UP000824998">
    <property type="component" value="Unassembled WGS sequence"/>
</dbReference>
<feature type="region of interest" description="Disordered" evidence="1">
    <location>
        <begin position="29"/>
        <end position="58"/>
    </location>
</feature>
<feature type="compositionally biased region" description="Basic residues" evidence="1">
    <location>
        <begin position="40"/>
        <end position="54"/>
    </location>
</feature>
<gene>
    <name evidence="3" type="ORF">BJ875DRAFT_160249</name>
</gene>
<dbReference type="OrthoDB" id="2163411at2759"/>
<dbReference type="EMBL" id="MU251388">
    <property type="protein sequence ID" value="KAG9237345.1"/>
    <property type="molecule type" value="Genomic_DNA"/>
</dbReference>
<dbReference type="PANTHER" id="PTHR16861">
    <property type="entry name" value="GLYCOPROTEIN 38"/>
    <property type="match status" value="1"/>
</dbReference>
<keyword evidence="2" id="KW-0472">Membrane</keyword>
<accession>A0A9P8C8F1</accession>
<dbReference type="InterPro" id="IPR036028">
    <property type="entry name" value="SH3-like_dom_sf"/>
</dbReference>
<evidence type="ECO:0000256" key="2">
    <source>
        <dbReference type="SAM" id="Phobius"/>
    </source>
</evidence>
<feature type="transmembrane region" description="Helical" evidence="2">
    <location>
        <begin position="337"/>
        <end position="360"/>
    </location>
</feature>
<feature type="region of interest" description="Disordered" evidence="1">
    <location>
        <begin position="301"/>
        <end position="320"/>
    </location>
</feature>
<evidence type="ECO:0000313" key="3">
    <source>
        <dbReference type="EMBL" id="KAG9237345.1"/>
    </source>
</evidence>
<keyword evidence="2" id="KW-1133">Transmembrane helix</keyword>
<reference evidence="3" key="1">
    <citation type="journal article" date="2021" name="IMA Fungus">
        <title>Genomic characterization of three marine fungi, including Emericellopsis atlantica sp. nov. with signatures of a generalist lifestyle and marine biomass degradation.</title>
        <authorList>
            <person name="Hagestad O.C."/>
            <person name="Hou L."/>
            <person name="Andersen J.H."/>
            <person name="Hansen E.H."/>
            <person name="Altermark B."/>
            <person name="Li C."/>
            <person name="Kuhnert E."/>
            <person name="Cox R.J."/>
            <person name="Crous P.W."/>
            <person name="Spatafora J.W."/>
            <person name="Lail K."/>
            <person name="Amirebrahimi M."/>
            <person name="Lipzen A."/>
            <person name="Pangilinan J."/>
            <person name="Andreopoulos W."/>
            <person name="Hayes R.D."/>
            <person name="Ng V."/>
            <person name="Grigoriev I.V."/>
            <person name="Jackson S.A."/>
            <person name="Sutton T.D.S."/>
            <person name="Dobson A.D.W."/>
            <person name="Rama T."/>
        </authorList>
    </citation>
    <scope>NUCLEOTIDE SEQUENCE</scope>
    <source>
        <strain evidence="3">TRa018bII</strain>
    </source>
</reference>
<evidence type="ECO:0000256" key="1">
    <source>
        <dbReference type="SAM" id="MobiDB-lite"/>
    </source>
</evidence>
<evidence type="ECO:0008006" key="5">
    <source>
        <dbReference type="Google" id="ProtNLM"/>
    </source>
</evidence>
<protein>
    <recommendedName>
        <fullName evidence="5">SH3 domain-containing protein</fullName>
    </recommendedName>
</protein>
<feature type="compositionally biased region" description="Polar residues" evidence="1">
    <location>
        <begin position="486"/>
        <end position="506"/>
    </location>
</feature>
<keyword evidence="2" id="KW-0812">Transmembrane</keyword>
<keyword evidence="4" id="KW-1185">Reference proteome</keyword>